<organism evidence="1 2">
    <name type="scientific">Ameca splendens</name>
    <dbReference type="NCBI Taxonomy" id="208324"/>
    <lineage>
        <taxon>Eukaryota</taxon>
        <taxon>Metazoa</taxon>
        <taxon>Chordata</taxon>
        <taxon>Craniata</taxon>
        <taxon>Vertebrata</taxon>
        <taxon>Euteleostomi</taxon>
        <taxon>Actinopterygii</taxon>
        <taxon>Neopterygii</taxon>
        <taxon>Teleostei</taxon>
        <taxon>Neoteleostei</taxon>
        <taxon>Acanthomorphata</taxon>
        <taxon>Ovalentaria</taxon>
        <taxon>Atherinomorphae</taxon>
        <taxon>Cyprinodontiformes</taxon>
        <taxon>Goodeidae</taxon>
        <taxon>Ameca</taxon>
    </lineage>
</organism>
<comment type="caution">
    <text evidence="1">The sequence shown here is derived from an EMBL/GenBank/DDBJ whole genome shotgun (WGS) entry which is preliminary data.</text>
</comment>
<accession>A0ABV0ZEY1</accession>
<sequence length="119" mass="13637">MAVLIPDLTKLSGPPPADDTAFQVILDNGNCTLVLKQLGFGVSPFFLQTMESWFQKKCRTSFHLKKRLWTTEQQFGLFFPGPQQKWTERHSSLMSPCRQIDITLQTGSKSVIRSRNHMH</sequence>
<dbReference type="EMBL" id="JAHRIP010060209">
    <property type="protein sequence ID" value="MEQ2304794.1"/>
    <property type="molecule type" value="Genomic_DNA"/>
</dbReference>
<proteinExistence type="predicted"/>
<dbReference type="Proteomes" id="UP001469553">
    <property type="component" value="Unassembled WGS sequence"/>
</dbReference>
<protein>
    <submittedName>
        <fullName evidence="1">Uncharacterized protein</fullName>
    </submittedName>
</protein>
<name>A0ABV0ZEY1_9TELE</name>
<keyword evidence="2" id="KW-1185">Reference proteome</keyword>
<evidence type="ECO:0000313" key="2">
    <source>
        <dbReference type="Proteomes" id="UP001469553"/>
    </source>
</evidence>
<reference evidence="1 2" key="1">
    <citation type="submission" date="2021-06" db="EMBL/GenBank/DDBJ databases">
        <authorList>
            <person name="Palmer J.M."/>
        </authorList>
    </citation>
    <scope>NUCLEOTIDE SEQUENCE [LARGE SCALE GENOMIC DNA]</scope>
    <source>
        <strain evidence="1 2">AS_MEX2019</strain>
        <tissue evidence="1">Muscle</tissue>
    </source>
</reference>
<gene>
    <name evidence="1" type="ORF">AMECASPLE_030986</name>
</gene>
<evidence type="ECO:0000313" key="1">
    <source>
        <dbReference type="EMBL" id="MEQ2304794.1"/>
    </source>
</evidence>